<reference evidence="1" key="1">
    <citation type="journal article" date="2018" name="Adv. Bot. Res.">
        <title>Chapter Four - Comparative Plastid Genomics of Glaucophytes species.</title>
        <authorList>
            <person name="Reyes-Prieto A."/>
            <person name="Russell S."/>
            <person name="Figueroa-Martinez F."/>
            <person name="Jackson C."/>
        </authorList>
    </citation>
    <scope>NUCLEOTIDE SEQUENCE</scope>
    <source>
        <strain evidence="1">NIES-764</strain>
    </source>
</reference>
<proteinExistence type="predicted"/>
<dbReference type="EMBL" id="MG601102">
    <property type="protein sequence ID" value="AWW13730.1"/>
    <property type="molecule type" value="Genomic_DNA"/>
</dbReference>
<gene>
    <name evidence="1" type="primary">orf6</name>
</gene>
<keyword evidence="1" id="KW-0934">Plastid</keyword>
<dbReference type="GeneID" id="37543609"/>
<organism evidence="1">
    <name type="scientific">Cyanophora sudae</name>
    <dbReference type="NCBI Taxonomy" id="1522369"/>
    <lineage>
        <taxon>Eukaryota</taxon>
        <taxon>Glaucocystophyceae</taxon>
        <taxon>Cyanophorales</taxon>
        <taxon>Cyanophoraceae</taxon>
        <taxon>Cyanophora</taxon>
    </lineage>
</organism>
<accession>A0A2Z4HG16</accession>
<dbReference type="RefSeq" id="YP_009504489.1">
    <property type="nucleotide sequence ID" value="NC_038215.1"/>
</dbReference>
<protein>
    <submittedName>
        <fullName evidence="1">Uncharacterized protein</fullName>
    </submittedName>
</protein>
<evidence type="ECO:0000313" key="1">
    <source>
        <dbReference type="EMBL" id="AWW13730.1"/>
    </source>
</evidence>
<dbReference type="AlphaFoldDB" id="A0A2Z4HG16"/>
<name>A0A2Z4HG16_9EUKA</name>
<sequence length="56" mass="6462">MYNIRIILNRKKEAIKLLTDNKPQKAYKHLNDSVRPIINLLGSEIPTNETSEIISL</sequence>
<geneLocation type="plastid" evidence="1"/>